<dbReference type="PANTHER" id="PTHR33803:SF3">
    <property type="entry name" value="BLL1974 PROTEIN"/>
    <property type="match status" value="1"/>
</dbReference>
<dbReference type="PANTHER" id="PTHR33803">
    <property type="entry name" value="IS1478 TRANSPOSASE"/>
    <property type="match status" value="1"/>
</dbReference>
<name>A0A892ZE81_9NEIS</name>
<gene>
    <name evidence="2" type="ORF">JQU52_09290</name>
</gene>
<keyword evidence="3" id="KW-1185">Reference proteome</keyword>
<proteinExistence type="predicted"/>
<reference evidence="2" key="1">
    <citation type="submission" date="2021-02" db="EMBL/GenBank/DDBJ databases">
        <title>Neisseriaceae sp. 26B isolated from the cloaca of a Common Toad-headed Turtle (Mesoclemmys nasuta).</title>
        <authorList>
            <person name="Spergser J."/>
            <person name="Busse H.-J."/>
        </authorList>
    </citation>
    <scope>NUCLEOTIDE SEQUENCE</scope>
    <source>
        <strain evidence="2">26B</strain>
    </source>
</reference>
<evidence type="ECO:0000259" key="1">
    <source>
        <dbReference type="Pfam" id="PF05598"/>
    </source>
</evidence>
<sequence>MKPKHTDNHPDLFQLQLSQIINMSHPLVKLAHQINWDRIATQIDTVYTTGPGHPPLPTRLLAGLHYLKHAFDESDESVLVRWLENPYWQYFCGYSFLQHQLPYTPPHWSNGAGG</sequence>
<dbReference type="Pfam" id="PF05598">
    <property type="entry name" value="DUF772"/>
    <property type="match status" value="1"/>
</dbReference>
<dbReference type="InterPro" id="IPR008490">
    <property type="entry name" value="Transposase_InsH_N"/>
</dbReference>
<dbReference type="EMBL" id="CP069798">
    <property type="protein sequence ID" value="QRQ80930.1"/>
    <property type="molecule type" value="Genomic_DNA"/>
</dbReference>
<dbReference type="Proteomes" id="UP000653156">
    <property type="component" value="Chromosome"/>
</dbReference>
<organism evidence="2 3">
    <name type="scientific">Paralysiella testudinis</name>
    <dbReference type="NCBI Taxonomy" id="2809020"/>
    <lineage>
        <taxon>Bacteria</taxon>
        <taxon>Pseudomonadati</taxon>
        <taxon>Pseudomonadota</taxon>
        <taxon>Betaproteobacteria</taxon>
        <taxon>Neisseriales</taxon>
        <taxon>Neisseriaceae</taxon>
        <taxon>Paralysiella</taxon>
    </lineage>
</organism>
<dbReference type="AlphaFoldDB" id="A0A892ZE81"/>
<accession>A0A892ZE81</accession>
<dbReference type="RefSeq" id="WP_230338222.1">
    <property type="nucleotide sequence ID" value="NZ_CP069798.1"/>
</dbReference>
<evidence type="ECO:0000313" key="2">
    <source>
        <dbReference type="EMBL" id="QRQ80930.1"/>
    </source>
</evidence>
<dbReference type="KEGG" id="ptes:JQU52_09290"/>
<protein>
    <submittedName>
        <fullName evidence="2">Transposase</fullName>
    </submittedName>
</protein>
<evidence type="ECO:0000313" key="3">
    <source>
        <dbReference type="Proteomes" id="UP000653156"/>
    </source>
</evidence>
<feature type="domain" description="Transposase InsH N-terminal" evidence="1">
    <location>
        <begin position="17"/>
        <end position="102"/>
    </location>
</feature>